<feature type="transmembrane region" description="Helical" evidence="4">
    <location>
        <begin position="374"/>
        <end position="395"/>
    </location>
</feature>
<accession>A0A4Y8UFD6</accession>
<dbReference type="PANTHER" id="PTHR11360:SF290">
    <property type="entry name" value="MONOCARBOXYLATE MFS PERMEASE"/>
    <property type="match status" value="1"/>
</dbReference>
<protein>
    <submittedName>
        <fullName evidence="6">MFS transporter</fullName>
    </submittedName>
</protein>
<evidence type="ECO:0000256" key="2">
    <source>
        <dbReference type="ARBA" id="ARBA00022989"/>
    </source>
</evidence>
<dbReference type="OrthoDB" id="3199327at2"/>
<dbReference type="InterPro" id="IPR020846">
    <property type="entry name" value="MFS_dom"/>
</dbReference>
<dbReference type="Proteomes" id="UP000298133">
    <property type="component" value="Unassembled WGS sequence"/>
</dbReference>
<sequence>MFFGWYVVAGTFVAQLLVAGFLVYSVTLFVPLVRAEFAVTMAQVMQSLTAGTFAGMLLMPAAGVMFDRWPMRWVMSSGVLLFAAGLWAIAQSQSITSYVLFFAITMAIGNTLVGSPACQTVLARWFSKSRGRAMGISAIGTSLGGIAIPALVVVLLERFGWRSALEFIAALALLVVLPVVVATVRGRPSDIGLEAEAAGAAGGDAAPEQGLTMAQIVRHPCYWFIGVPLGLLFSAYTVGLVNIAPYAASLDIPPSGASGLIMAIAVMGFIGKLGFGVIADRVNLKWALWAVMALALVGFLLLAAQPSYPIMLGATALMGLAAGGMVPVWGSMMAAAFGLLSYGRAMGLMGPLLTLLVLPSFTVVGALFDISGSYQLPLLIFSGVIALAMLLLLPLRLPR</sequence>
<dbReference type="EMBL" id="SPIA01000003">
    <property type="protein sequence ID" value="TFH67440.1"/>
    <property type="molecule type" value="Genomic_DNA"/>
</dbReference>
<feature type="transmembrane region" description="Helical" evidence="4">
    <location>
        <begin position="260"/>
        <end position="279"/>
    </location>
</feature>
<reference evidence="6 7" key="1">
    <citation type="submission" date="2019-03" db="EMBL/GenBank/DDBJ databases">
        <title>Draft genome of Gammaproteobacteria bacterium LSUCC0057, a member of the SAR92 clade.</title>
        <authorList>
            <person name="Lanclos V.C."/>
            <person name="Doiron C."/>
            <person name="Henson M.W."/>
            <person name="Thrash J.C."/>
        </authorList>
    </citation>
    <scope>NUCLEOTIDE SEQUENCE [LARGE SCALE GENOMIC DNA]</scope>
    <source>
        <strain evidence="6 7">LSUCC0057</strain>
    </source>
</reference>
<keyword evidence="2 4" id="KW-1133">Transmembrane helix</keyword>
<dbReference type="AlphaFoldDB" id="A0A4Y8UFD6"/>
<dbReference type="InterPro" id="IPR011701">
    <property type="entry name" value="MFS"/>
</dbReference>
<feature type="transmembrane region" description="Helical" evidence="4">
    <location>
        <begin position="310"/>
        <end position="340"/>
    </location>
</feature>
<name>A0A4Y8UFD6_9GAMM</name>
<dbReference type="PANTHER" id="PTHR11360">
    <property type="entry name" value="MONOCARBOXYLATE TRANSPORTER"/>
    <property type="match status" value="1"/>
</dbReference>
<feature type="domain" description="Major facilitator superfamily (MFS) profile" evidence="5">
    <location>
        <begin position="8"/>
        <end position="399"/>
    </location>
</feature>
<keyword evidence="3 4" id="KW-0472">Membrane</keyword>
<dbReference type="Gene3D" id="1.20.1250.20">
    <property type="entry name" value="MFS general substrate transporter like domains"/>
    <property type="match status" value="2"/>
</dbReference>
<feature type="transmembrane region" description="Helical" evidence="4">
    <location>
        <begin position="167"/>
        <end position="184"/>
    </location>
</feature>
<comment type="caution">
    <text evidence="6">The sequence shown here is derived from an EMBL/GenBank/DDBJ whole genome shotgun (WGS) entry which is preliminary data.</text>
</comment>
<evidence type="ECO:0000256" key="3">
    <source>
        <dbReference type="ARBA" id="ARBA00023136"/>
    </source>
</evidence>
<dbReference type="GO" id="GO:0022857">
    <property type="term" value="F:transmembrane transporter activity"/>
    <property type="evidence" value="ECO:0007669"/>
    <property type="project" value="InterPro"/>
</dbReference>
<evidence type="ECO:0000256" key="1">
    <source>
        <dbReference type="ARBA" id="ARBA00022692"/>
    </source>
</evidence>
<feature type="transmembrane region" description="Helical" evidence="4">
    <location>
        <begin position="134"/>
        <end position="155"/>
    </location>
</feature>
<keyword evidence="1 4" id="KW-0812">Transmembrane</keyword>
<proteinExistence type="predicted"/>
<evidence type="ECO:0000313" key="6">
    <source>
        <dbReference type="EMBL" id="TFH67440.1"/>
    </source>
</evidence>
<dbReference type="SUPFAM" id="SSF103473">
    <property type="entry name" value="MFS general substrate transporter"/>
    <property type="match status" value="1"/>
</dbReference>
<dbReference type="Pfam" id="PF07690">
    <property type="entry name" value="MFS_1"/>
    <property type="match status" value="1"/>
</dbReference>
<dbReference type="PROSITE" id="PS50850">
    <property type="entry name" value="MFS"/>
    <property type="match status" value="1"/>
</dbReference>
<gene>
    <name evidence="6" type="ORF">E3W66_08085</name>
</gene>
<feature type="transmembrane region" description="Helical" evidence="4">
    <location>
        <begin position="221"/>
        <end position="248"/>
    </location>
</feature>
<feature type="transmembrane region" description="Helical" evidence="4">
    <location>
        <begin position="95"/>
        <end position="113"/>
    </location>
</feature>
<evidence type="ECO:0000313" key="7">
    <source>
        <dbReference type="Proteomes" id="UP000298133"/>
    </source>
</evidence>
<feature type="transmembrane region" description="Helical" evidence="4">
    <location>
        <begin position="12"/>
        <end position="32"/>
    </location>
</feature>
<dbReference type="InterPro" id="IPR036259">
    <property type="entry name" value="MFS_trans_sf"/>
</dbReference>
<evidence type="ECO:0000259" key="5">
    <source>
        <dbReference type="PROSITE" id="PS50850"/>
    </source>
</evidence>
<keyword evidence="7" id="KW-1185">Reference proteome</keyword>
<feature type="transmembrane region" description="Helical" evidence="4">
    <location>
        <begin position="347"/>
        <end position="368"/>
    </location>
</feature>
<feature type="transmembrane region" description="Helical" evidence="4">
    <location>
        <begin position="44"/>
        <end position="66"/>
    </location>
</feature>
<dbReference type="InterPro" id="IPR050327">
    <property type="entry name" value="Proton-linked_MCT"/>
</dbReference>
<evidence type="ECO:0000256" key="4">
    <source>
        <dbReference type="SAM" id="Phobius"/>
    </source>
</evidence>
<feature type="transmembrane region" description="Helical" evidence="4">
    <location>
        <begin position="73"/>
        <end position="89"/>
    </location>
</feature>
<feature type="transmembrane region" description="Helical" evidence="4">
    <location>
        <begin position="286"/>
        <end position="304"/>
    </location>
</feature>
<organism evidence="6 7">
    <name type="scientific">Gammaproteobacteria bacterium LSUCC0057</name>
    <dbReference type="NCBI Taxonomy" id="2559237"/>
    <lineage>
        <taxon>Bacteria</taxon>
        <taxon>Pseudomonadati</taxon>
        <taxon>Pseudomonadota</taxon>
        <taxon>Gammaproteobacteria</taxon>
        <taxon>Cellvibrionales</taxon>
        <taxon>Porticoccaceae</taxon>
        <taxon>SAR92 clade</taxon>
    </lineage>
</organism>